<evidence type="ECO:0000256" key="1">
    <source>
        <dbReference type="PROSITE-ProRule" id="PRU00152"/>
    </source>
</evidence>
<evidence type="ECO:0000313" key="5">
    <source>
        <dbReference type="Proteomes" id="UP001497482"/>
    </source>
</evidence>
<feature type="domain" description="PLAT" evidence="2">
    <location>
        <begin position="4"/>
        <end position="120"/>
    </location>
</feature>
<dbReference type="InterPro" id="IPR001024">
    <property type="entry name" value="PLAT/LH2_dom"/>
</dbReference>
<sequence>MKTVEYKVKICTGHSLFGKSWSKIYIKLVGEDGEGKRTRLHSAVSVFAGKETTHTVSCSKPLGKLVLIELEKMKQLLLPEMPWFVDKVEVTCPEGKFYTFPIYLWIRDEEIHFFREGKALVVGLDRSLVGKYSRDKELQERRNQYGWKEYAPGLPHSIDVDDIGQLPCEVQFSFTKLKQFVLTAAEGDTSPILSPQFGSGAKVAILFPHFKRRRDLFHVNMSTPALDASIVFVDLQE</sequence>
<gene>
    <name evidence="4" type="ORF">KC01_LOCUS24891</name>
</gene>
<dbReference type="Pfam" id="PF01477">
    <property type="entry name" value="PLAT"/>
    <property type="match status" value="1"/>
</dbReference>
<dbReference type="InterPro" id="IPR013819">
    <property type="entry name" value="LipOase_C"/>
</dbReference>
<evidence type="ECO:0000259" key="2">
    <source>
        <dbReference type="PROSITE" id="PS50095"/>
    </source>
</evidence>
<keyword evidence="5" id="KW-1185">Reference proteome</keyword>
<dbReference type="PROSITE" id="PS50095">
    <property type="entry name" value="PLAT"/>
    <property type="match status" value="1"/>
</dbReference>
<name>A0AAV2LA07_KNICA</name>
<dbReference type="Gene3D" id="2.60.60.20">
    <property type="entry name" value="PLAT/LH2 domain"/>
    <property type="match status" value="1"/>
</dbReference>
<proteinExistence type="predicted"/>
<feature type="domain" description="Lipoxygenase" evidence="3">
    <location>
        <begin position="119"/>
        <end position="237"/>
    </location>
</feature>
<dbReference type="SMART" id="SM00308">
    <property type="entry name" value="LH2"/>
    <property type="match status" value="1"/>
</dbReference>
<dbReference type="EMBL" id="OZ035843">
    <property type="protein sequence ID" value="CAL1596187.1"/>
    <property type="molecule type" value="Genomic_DNA"/>
</dbReference>
<accession>A0AAV2LA07</accession>
<dbReference type="Gene3D" id="1.20.245.10">
    <property type="entry name" value="Lipoxygenase-1, Domain 5"/>
    <property type="match status" value="1"/>
</dbReference>
<organism evidence="4 5">
    <name type="scientific">Knipowitschia caucasica</name>
    <name type="common">Caucasian dwarf goby</name>
    <name type="synonym">Pomatoschistus caucasicus</name>
    <dbReference type="NCBI Taxonomy" id="637954"/>
    <lineage>
        <taxon>Eukaryota</taxon>
        <taxon>Metazoa</taxon>
        <taxon>Chordata</taxon>
        <taxon>Craniata</taxon>
        <taxon>Vertebrata</taxon>
        <taxon>Euteleostomi</taxon>
        <taxon>Actinopterygii</taxon>
        <taxon>Neopterygii</taxon>
        <taxon>Teleostei</taxon>
        <taxon>Neoteleostei</taxon>
        <taxon>Acanthomorphata</taxon>
        <taxon>Gobiaria</taxon>
        <taxon>Gobiiformes</taxon>
        <taxon>Gobioidei</taxon>
        <taxon>Gobiidae</taxon>
        <taxon>Gobiinae</taxon>
        <taxon>Knipowitschia</taxon>
    </lineage>
</organism>
<dbReference type="PROSITE" id="PS51393">
    <property type="entry name" value="LIPOXYGENASE_3"/>
    <property type="match status" value="1"/>
</dbReference>
<protein>
    <submittedName>
        <fullName evidence="4">Uncharacterized protein</fullName>
    </submittedName>
</protein>
<comment type="caution">
    <text evidence="1">Lacks conserved residue(s) required for the propagation of feature annotation.</text>
</comment>
<dbReference type="GO" id="GO:0016702">
    <property type="term" value="F:oxidoreductase activity, acting on single donors with incorporation of molecular oxygen, incorporation of two atoms of oxygen"/>
    <property type="evidence" value="ECO:0007669"/>
    <property type="project" value="InterPro"/>
</dbReference>
<evidence type="ECO:0000259" key="3">
    <source>
        <dbReference type="PROSITE" id="PS51393"/>
    </source>
</evidence>
<dbReference type="SUPFAM" id="SSF49723">
    <property type="entry name" value="Lipase/lipooxygenase domain (PLAT/LH2 domain)"/>
    <property type="match status" value="1"/>
</dbReference>
<dbReference type="Proteomes" id="UP001497482">
    <property type="component" value="Chromosome 21"/>
</dbReference>
<dbReference type="AlphaFoldDB" id="A0AAV2LA07"/>
<evidence type="ECO:0000313" key="4">
    <source>
        <dbReference type="EMBL" id="CAL1596187.1"/>
    </source>
</evidence>
<dbReference type="InterPro" id="IPR036392">
    <property type="entry name" value="PLAT/LH2_dom_sf"/>
</dbReference>
<dbReference type="GO" id="GO:0046872">
    <property type="term" value="F:metal ion binding"/>
    <property type="evidence" value="ECO:0007669"/>
    <property type="project" value="InterPro"/>
</dbReference>
<dbReference type="SUPFAM" id="SSF48484">
    <property type="entry name" value="Lipoxigenase"/>
    <property type="match status" value="1"/>
</dbReference>
<dbReference type="InterPro" id="IPR036226">
    <property type="entry name" value="LipOase_C_sf"/>
</dbReference>
<reference evidence="4 5" key="1">
    <citation type="submission" date="2024-04" db="EMBL/GenBank/DDBJ databases">
        <authorList>
            <person name="Waldvogel A.-M."/>
            <person name="Schoenle A."/>
        </authorList>
    </citation>
    <scope>NUCLEOTIDE SEQUENCE [LARGE SCALE GENOMIC DNA]</scope>
</reference>